<keyword evidence="9" id="KW-0067">ATP-binding</keyword>
<accession>A0A1H0IQX0</accession>
<feature type="transmembrane region" description="Helical" evidence="11">
    <location>
        <begin position="73"/>
        <end position="94"/>
    </location>
</feature>
<evidence type="ECO:0000256" key="6">
    <source>
        <dbReference type="ARBA" id="ARBA00022679"/>
    </source>
</evidence>
<dbReference type="AlphaFoldDB" id="A0A1H0IQX0"/>
<evidence type="ECO:0000256" key="5">
    <source>
        <dbReference type="ARBA" id="ARBA00022553"/>
    </source>
</evidence>
<feature type="domain" description="Histidine kinase" evidence="12">
    <location>
        <begin position="242"/>
        <end position="455"/>
    </location>
</feature>
<comment type="catalytic activity">
    <reaction evidence="1">
        <text>ATP + protein L-histidine = ADP + protein N-phospho-L-histidine.</text>
        <dbReference type="EC" id="2.7.13.3"/>
    </reaction>
</comment>
<evidence type="ECO:0000256" key="2">
    <source>
        <dbReference type="ARBA" id="ARBA00004651"/>
    </source>
</evidence>
<evidence type="ECO:0000256" key="3">
    <source>
        <dbReference type="ARBA" id="ARBA00012438"/>
    </source>
</evidence>
<dbReference type="PANTHER" id="PTHR44936">
    <property type="entry name" value="SENSOR PROTEIN CREC"/>
    <property type="match status" value="1"/>
</dbReference>
<dbReference type="InterPro" id="IPR036890">
    <property type="entry name" value="HATPase_C_sf"/>
</dbReference>
<evidence type="ECO:0000256" key="11">
    <source>
        <dbReference type="SAM" id="Phobius"/>
    </source>
</evidence>
<dbReference type="NCBIfam" id="NF033792">
    <property type="entry name" value="ActS_PrrB_HisK"/>
    <property type="match status" value="1"/>
</dbReference>
<dbReference type="GO" id="GO:0005524">
    <property type="term" value="F:ATP binding"/>
    <property type="evidence" value="ECO:0007669"/>
    <property type="project" value="UniProtKB-KW"/>
</dbReference>
<dbReference type="PROSITE" id="PS50109">
    <property type="entry name" value="HIS_KIN"/>
    <property type="match status" value="1"/>
</dbReference>
<dbReference type="InterPro" id="IPR047770">
    <property type="entry name" value="RegB"/>
</dbReference>
<dbReference type="GO" id="GO:0005886">
    <property type="term" value="C:plasma membrane"/>
    <property type="evidence" value="ECO:0007669"/>
    <property type="project" value="UniProtKB-SubCell"/>
</dbReference>
<organism evidence="13 14">
    <name type="scientific">Aureimonas jatrophae</name>
    <dbReference type="NCBI Taxonomy" id="1166073"/>
    <lineage>
        <taxon>Bacteria</taxon>
        <taxon>Pseudomonadati</taxon>
        <taxon>Pseudomonadota</taxon>
        <taxon>Alphaproteobacteria</taxon>
        <taxon>Hyphomicrobiales</taxon>
        <taxon>Aurantimonadaceae</taxon>
        <taxon>Aureimonas</taxon>
    </lineage>
</organism>
<dbReference type="Gene3D" id="3.30.565.10">
    <property type="entry name" value="Histidine kinase-like ATPase, C-terminal domain"/>
    <property type="match status" value="1"/>
</dbReference>
<keyword evidence="7" id="KW-0547">Nucleotide-binding</keyword>
<evidence type="ECO:0000259" key="12">
    <source>
        <dbReference type="PROSITE" id="PS50109"/>
    </source>
</evidence>
<evidence type="ECO:0000256" key="4">
    <source>
        <dbReference type="ARBA" id="ARBA00022475"/>
    </source>
</evidence>
<dbReference type="InterPro" id="IPR036097">
    <property type="entry name" value="HisK_dim/P_sf"/>
</dbReference>
<proteinExistence type="predicted"/>
<keyword evidence="11" id="KW-0472">Membrane</keyword>
<evidence type="ECO:0000313" key="14">
    <source>
        <dbReference type="Proteomes" id="UP000198793"/>
    </source>
</evidence>
<dbReference type="InterPro" id="IPR050980">
    <property type="entry name" value="2C_sensor_his_kinase"/>
</dbReference>
<dbReference type="EC" id="2.7.13.3" evidence="3"/>
<keyword evidence="8 13" id="KW-0418">Kinase</keyword>
<dbReference type="EMBL" id="FNIT01000005">
    <property type="protein sequence ID" value="SDO33743.1"/>
    <property type="molecule type" value="Genomic_DNA"/>
</dbReference>
<comment type="subcellular location">
    <subcellularLocation>
        <location evidence="2">Cell membrane</location>
        <topology evidence="2">Multi-pass membrane protein</topology>
    </subcellularLocation>
</comment>
<dbReference type="Gene3D" id="1.10.287.130">
    <property type="match status" value="1"/>
</dbReference>
<protein>
    <recommendedName>
        <fullName evidence="3">histidine kinase</fullName>
        <ecNumber evidence="3">2.7.13.3</ecNumber>
    </recommendedName>
</protein>
<evidence type="ECO:0000256" key="10">
    <source>
        <dbReference type="SAM" id="MobiDB-lite"/>
    </source>
</evidence>
<dbReference type="GO" id="GO:0000155">
    <property type="term" value="F:phosphorelay sensor kinase activity"/>
    <property type="evidence" value="ECO:0007669"/>
    <property type="project" value="InterPro"/>
</dbReference>
<evidence type="ECO:0000256" key="7">
    <source>
        <dbReference type="ARBA" id="ARBA00022741"/>
    </source>
</evidence>
<evidence type="ECO:0000256" key="9">
    <source>
        <dbReference type="ARBA" id="ARBA00022840"/>
    </source>
</evidence>
<keyword evidence="6" id="KW-0808">Transferase</keyword>
<feature type="transmembrane region" description="Helical" evidence="11">
    <location>
        <begin position="185"/>
        <end position="206"/>
    </location>
</feature>
<dbReference type="CDD" id="cd00082">
    <property type="entry name" value="HisKA"/>
    <property type="match status" value="1"/>
</dbReference>
<dbReference type="SMART" id="SM00388">
    <property type="entry name" value="HisKA"/>
    <property type="match status" value="1"/>
</dbReference>
<keyword evidence="11" id="KW-1133">Transmembrane helix</keyword>
<feature type="transmembrane region" description="Helical" evidence="11">
    <location>
        <begin position="130"/>
        <end position="146"/>
    </location>
</feature>
<keyword evidence="14" id="KW-1185">Reference proteome</keyword>
<evidence type="ECO:0000256" key="1">
    <source>
        <dbReference type="ARBA" id="ARBA00000085"/>
    </source>
</evidence>
<dbReference type="PRINTS" id="PR00344">
    <property type="entry name" value="BCTRLSENSOR"/>
</dbReference>
<dbReference type="InterPro" id="IPR003594">
    <property type="entry name" value="HATPase_dom"/>
</dbReference>
<dbReference type="SUPFAM" id="SSF47384">
    <property type="entry name" value="Homodimeric domain of signal transducing histidine kinase"/>
    <property type="match status" value="1"/>
</dbReference>
<keyword evidence="5" id="KW-0597">Phosphoprotein</keyword>
<keyword evidence="4" id="KW-1003">Cell membrane</keyword>
<gene>
    <name evidence="13" type="ORF">SAMN05192530_105285</name>
</gene>
<evidence type="ECO:0000313" key="13">
    <source>
        <dbReference type="EMBL" id="SDO33743.1"/>
    </source>
</evidence>
<dbReference type="STRING" id="1166073.SAMN05192530_105285"/>
<reference evidence="13 14" key="1">
    <citation type="submission" date="2016-10" db="EMBL/GenBank/DDBJ databases">
        <authorList>
            <person name="de Groot N.N."/>
        </authorList>
    </citation>
    <scope>NUCLEOTIDE SEQUENCE [LARGE SCALE GENOMIC DNA]</scope>
    <source>
        <strain evidence="14">L7-484,KACC 16230,DSM 25025</strain>
    </source>
</reference>
<dbReference type="SMART" id="SM00387">
    <property type="entry name" value="HATPase_c"/>
    <property type="match status" value="1"/>
</dbReference>
<dbReference type="InterPro" id="IPR004358">
    <property type="entry name" value="Sig_transdc_His_kin-like_C"/>
</dbReference>
<feature type="transmembrane region" description="Helical" evidence="11">
    <location>
        <begin position="153"/>
        <end position="173"/>
    </location>
</feature>
<dbReference type="InterPro" id="IPR005467">
    <property type="entry name" value="His_kinase_dom"/>
</dbReference>
<dbReference type="Pfam" id="PF02518">
    <property type="entry name" value="HATPase_c"/>
    <property type="match status" value="1"/>
</dbReference>
<evidence type="ECO:0000256" key="8">
    <source>
        <dbReference type="ARBA" id="ARBA00022777"/>
    </source>
</evidence>
<sequence>MRRIFPPLKLVLSAVRMMNRSTTAEFEPGPPDWPGRAAAERLRLATLTRLRWLSVGGQTASCVFVAWGLWYPYPVFACFALIGLSVALNIGLSLRFPRSYRLTPRAAAILLTYDILQPAALLMLTGGVQNPFAIFLIVPVVIAAATQPARLTVALGVLALLAATLLSFAHLPVPWPHDAPFNLPLPYLGGLWFALVTMLVFSAFYVHRVAAEARMLSDALAATELVLQREQHLSALDGLAAAAAHELGTPLATIALVAKEMGRTTQSGDPLREDVDLLITQTERCREILKRLSTLSSSSEEHMARLPLPSLVEEIASPHRHFGVTIRVEGRYREGPEPVMRRNAGILYGLGNIVENAVDFASGEVVIDLSWSAERVEITVRDDGPGFPPEVLGRIGDPYMATREAGPRNSGGGLGLGLFIAKTLLERSGARIHFANRSESDGPGASVSVSWARAGLDVPHRESGAPITPEDAFVAPSR</sequence>
<dbReference type="Proteomes" id="UP000198793">
    <property type="component" value="Unassembled WGS sequence"/>
</dbReference>
<dbReference type="SUPFAM" id="SSF55874">
    <property type="entry name" value="ATPase domain of HSP90 chaperone/DNA topoisomerase II/histidine kinase"/>
    <property type="match status" value="1"/>
</dbReference>
<feature type="region of interest" description="Disordered" evidence="10">
    <location>
        <begin position="458"/>
        <end position="478"/>
    </location>
</feature>
<keyword evidence="11" id="KW-0812">Transmembrane</keyword>
<dbReference type="Pfam" id="PF00512">
    <property type="entry name" value="HisKA"/>
    <property type="match status" value="1"/>
</dbReference>
<name>A0A1H0IQX0_9HYPH</name>
<dbReference type="InterPro" id="IPR003661">
    <property type="entry name" value="HisK_dim/P_dom"/>
</dbReference>
<dbReference type="PANTHER" id="PTHR44936:SF10">
    <property type="entry name" value="SENSOR PROTEIN RSTB"/>
    <property type="match status" value="1"/>
</dbReference>